<evidence type="ECO:0000259" key="5">
    <source>
        <dbReference type="Pfam" id="PF00087"/>
    </source>
</evidence>
<feature type="signal peptide" evidence="4">
    <location>
        <begin position="1"/>
        <end position="26"/>
    </location>
</feature>
<dbReference type="HOGENOM" id="CLU_1157704_0_0_1"/>
<evidence type="ECO:0000256" key="4">
    <source>
        <dbReference type="SAM" id="SignalP"/>
    </source>
</evidence>
<organism evidence="6 7">
    <name type="scientific">Strigamia maritima</name>
    <name type="common">European centipede</name>
    <name type="synonym">Geophilus maritimus</name>
    <dbReference type="NCBI Taxonomy" id="126957"/>
    <lineage>
        <taxon>Eukaryota</taxon>
        <taxon>Metazoa</taxon>
        <taxon>Ecdysozoa</taxon>
        <taxon>Arthropoda</taxon>
        <taxon>Myriapoda</taxon>
        <taxon>Chilopoda</taxon>
        <taxon>Pleurostigmophora</taxon>
        <taxon>Geophilomorpha</taxon>
        <taxon>Linotaeniidae</taxon>
        <taxon>Strigamia</taxon>
    </lineage>
</organism>
<evidence type="ECO:0000256" key="1">
    <source>
        <dbReference type="ARBA" id="ARBA00022729"/>
    </source>
</evidence>
<dbReference type="Pfam" id="PF17064">
    <property type="entry name" value="QVR"/>
    <property type="match status" value="1"/>
</dbReference>
<sequence length="210" mass="23758">MSQSSLNFLVLLVGVLVLVLVKNAYSLRCYECNTLKNETSCERNEECTSKAEFPSCLKTVGVLNGKNYIVKECMALREQEDDQCEVHAIEEDKIICTCSTEFCNGFALKCYECDTSLDPSTCDNKELTRECRDQQVCFKTERLLGDEKIIKKACIDAPPEDKCEEHEDYRGMKETICKCSTELCNNANVKTATKMIALSAIFIITLMQFI</sequence>
<dbReference type="EnsemblMetazoa" id="SMAR011525-RA">
    <property type="protein sequence ID" value="SMAR011525-PA"/>
    <property type="gene ID" value="SMAR011525"/>
</dbReference>
<dbReference type="InterPro" id="IPR045860">
    <property type="entry name" value="Snake_toxin-like_sf"/>
</dbReference>
<dbReference type="PhylomeDB" id="T1JCL1"/>
<keyword evidence="1 4" id="KW-0732">Signal</keyword>
<evidence type="ECO:0000313" key="6">
    <source>
        <dbReference type="EnsemblMetazoa" id="SMAR011525-PA"/>
    </source>
</evidence>
<reference evidence="6" key="2">
    <citation type="submission" date="2015-02" db="UniProtKB">
        <authorList>
            <consortium name="EnsemblMetazoa"/>
        </authorList>
    </citation>
    <scope>IDENTIFICATION</scope>
</reference>
<dbReference type="Proteomes" id="UP000014500">
    <property type="component" value="Unassembled WGS sequence"/>
</dbReference>
<dbReference type="GO" id="GO:0032222">
    <property type="term" value="P:regulation of synaptic transmission, cholinergic"/>
    <property type="evidence" value="ECO:0007669"/>
    <property type="project" value="InterPro"/>
</dbReference>
<evidence type="ECO:0000256" key="3">
    <source>
        <dbReference type="ARBA" id="ARBA00025739"/>
    </source>
</evidence>
<dbReference type="InterPro" id="IPR050975">
    <property type="entry name" value="Sleep_regulator"/>
</dbReference>
<dbReference type="GO" id="GO:0030431">
    <property type="term" value="P:sleep"/>
    <property type="evidence" value="ECO:0007669"/>
    <property type="project" value="InterPro"/>
</dbReference>
<name>T1JCL1_STRMM</name>
<evidence type="ECO:0000256" key="2">
    <source>
        <dbReference type="ARBA" id="ARBA00023180"/>
    </source>
</evidence>
<dbReference type="SUPFAM" id="SSF57302">
    <property type="entry name" value="Snake toxin-like"/>
    <property type="match status" value="2"/>
</dbReference>
<feature type="chain" id="PRO_5004579499" description="Snake toxin/toxin-like domain-containing protein" evidence="4">
    <location>
        <begin position="27"/>
        <end position="210"/>
    </location>
</feature>
<feature type="domain" description="Snake toxin/toxin-like" evidence="5">
    <location>
        <begin position="27"/>
        <end position="104"/>
    </location>
</feature>
<protein>
    <recommendedName>
        <fullName evidence="5">Snake toxin/toxin-like domain-containing protein</fullName>
    </recommendedName>
</protein>
<dbReference type="Pfam" id="PF00087">
    <property type="entry name" value="Toxin_TOLIP"/>
    <property type="match status" value="1"/>
</dbReference>
<accession>T1JCL1</accession>
<proteinExistence type="inferred from homology"/>
<comment type="similarity">
    <text evidence="3">Belongs to the scoloptoxin-05 family.</text>
</comment>
<keyword evidence="2" id="KW-0325">Glycoprotein</keyword>
<dbReference type="PANTHER" id="PTHR33562">
    <property type="entry name" value="ATILLA, ISOFORM B-RELATED-RELATED"/>
    <property type="match status" value="1"/>
</dbReference>
<reference evidence="7" key="1">
    <citation type="submission" date="2011-05" db="EMBL/GenBank/DDBJ databases">
        <authorList>
            <person name="Richards S.R."/>
            <person name="Qu J."/>
            <person name="Jiang H."/>
            <person name="Jhangiani S.N."/>
            <person name="Agravi P."/>
            <person name="Goodspeed R."/>
            <person name="Gross S."/>
            <person name="Mandapat C."/>
            <person name="Jackson L."/>
            <person name="Mathew T."/>
            <person name="Pu L."/>
            <person name="Thornton R."/>
            <person name="Saada N."/>
            <person name="Wilczek-Boney K.B."/>
            <person name="Lee S."/>
            <person name="Kovar C."/>
            <person name="Wu Y."/>
            <person name="Scherer S.E."/>
            <person name="Worley K.C."/>
            <person name="Muzny D.M."/>
            <person name="Gibbs R."/>
        </authorList>
    </citation>
    <scope>NUCLEOTIDE SEQUENCE</scope>
    <source>
        <strain evidence="7">Brora</strain>
    </source>
</reference>
<evidence type="ECO:0000313" key="7">
    <source>
        <dbReference type="Proteomes" id="UP000014500"/>
    </source>
</evidence>
<keyword evidence="7" id="KW-1185">Reference proteome</keyword>
<dbReference type="EMBL" id="JH432065">
    <property type="status" value="NOT_ANNOTATED_CDS"/>
    <property type="molecule type" value="Genomic_DNA"/>
</dbReference>
<dbReference type="InterPro" id="IPR031424">
    <property type="entry name" value="QVR-like"/>
</dbReference>
<dbReference type="InterPro" id="IPR035076">
    <property type="entry name" value="Toxin/TOLIP"/>
</dbReference>
<dbReference type="AlphaFoldDB" id="T1JCL1"/>